<dbReference type="Proteomes" id="UP001473302">
    <property type="component" value="Unassembled WGS sequence"/>
</dbReference>
<evidence type="ECO:0000256" key="3">
    <source>
        <dbReference type="ARBA" id="ARBA00022989"/>
    </source>
</evidence>
<comment type="caution">
    <text evidence="8">The sequence shown here is derived from an EMBL/GenBank/DDBJ whole genome shotgun (WGS) entry which is preliminary data.</text>
</comment>
<comment type="subcellular location">
    <subcellularLocation>
        <location evidence="1">Membrane</location>
        <topology evidence="1">Single-pass membrane protein</topology>
    </subcellularLocation>
</comment>
<evidence type="ECO:0000256" key="1">
    <source>
        <dbReference type="ARBA" id="ARBA00004167"/>
    </source>
</evidence>
<dbReference type="CDD" id="cd12910">
    <property type="entry name" value="SPRY_SSH4_like"/>
    <property type="match status" value="1"/>
</dbReference>
<dbReference type="PROSITE" id="PS50188">
    <property type="entry name" value="B302_SPRY"/>
    <property type="match status" value="1"/>
</dbReference>
<accession>A0ABP9ZC01</accession>
<dbReference type="InterPro" id="IPR050618">
    <property type="entry name" value="Ubq-SigPath_Reg"/>
</dbReference>
<evidence type="ECO:0000256" key="2">
    <source>
        <dbReference type="ARBA" id="ARBA00022692"/>
    </source>
</evidence>
<reference evidence="8 9" key="1">
    <citation type="submission" date="2024-04" db="EMBL/GenBank/DDBJ databases">
        <title>genome sequences of Mucor flavus KT1a and Helicostylum pulchrum KT1b strains isolated from the surface of a dry-aged beef.</title>
        <authorList>
            <person name="Toyotome T."/>
            <person name="Hosono M."/>
            <person name="Torimaru M."/>
            <person name="Fukuda K."/>
            <person name="Mikami N."/>
        </authorList>
    </citation>
    <scope>NUCLEOTIDE SEQUENCE [LARGE SCALE GENOMIC DNA]</scope>
    <source>
        <strain evidence="8 9">KT1a</strain>
    </source>
</reference>
<keyword evidence="2 6" id="KW-0812">Transmembrane</keyword>
<feature type="transmembrane region" description="Helical" evidence="6">
    <location>
        <begin position="12"/>
        <end position="34"/>
    </location>
</feature>
<dbReference type="EMBL" id="BAABUK010000033">
    <property type="protein sequence ID" value="GAA5816650.1"/>
    <property type="molecule type" value="Genomic_DNA"/>
</dbReference>
<evidence type="ECO:0000256" key="5">
    <source>
        <dbReference type="SAM" id="MobiDB-lite"/>
    </source>
</evidence>
<dbReference type="Gene3D" id="2.60.120.920">
    <property type="match status" value="1"/>
</dbReference>
<sequence length="336" mass="37412">MPALYTGGESFYAVIIICSILFFTFIACLGIRFLRRKKLRAEEQQLSSLNNDAWQQLRSVVTPLDSTDNQTLQTVSNWQSKYPPNTTSFIDVTKHPDVVNRGVLAWKFVETETTVDAEEESNAAIMDEDPSSIVFCQGQGCIMTNLPVPIQEFSYWEVKILQLDDKDRLAIGFATKSYPRWRLPGWHRHSVAYHSNTGSIFASDPNFGRAYGPAYKQGDVIGVGYLYQSGTVFFTRNGENLGKASIGFKYPIYPIIGSHGPCHVSTNFGLQDFLFSAANQREAAYGPKQGSLLPPPAYGGHTDDTMLFDNDQPLSSTGEQLTYVDRTAQPPPPSYS</sequence>
<evidence type="ECO:0000313" key="9">
    <source>
        <dbReference type="Proteomes" id="UP001473302"/>
    </source>
</evidence>
<dbReference type="InterPro" id="IPR001870">
    <property type="entry name" value="B30.2/SPRY"/>
</dbReference>
<dbReference type="InterPro" id="IPR003877">
    <property type="entry name" value="SPRY_dom"/>
</dbReference>
<dbReference type="Pfam" id="PF00622">
    <property type="entry name" value="SPRY"/>
    <property type="match status" value="1"/>
</dbReference>
<evidence type="ECO:0000256" key="4">
    <source>
        <dbReference type="ARBA" id="ARBA00023136"/>
    </source>
</evidence>
<dbReference type="PANTHER" id="PTHR12864">
    <property type="entry name" value="RAN BINDING PROTEIN 9-RELATED"/>
    <property type="match status" value="1"/>
</dbReference>
<keyword evidence="4 6" id="KW-0472">Membrane</keyword>
<keyword evidence="9" id="KW-1185">Reference proteome</keyword>
<feature type="domain" description="B30.2/SPRY" evidence="7">
    <location>
        <begin position="93"/>
        <end position="273"/>
    </location>
</feature>
<organism evidence="8 9">
    <name type="scientific">Mucor flavus</name>
    <dbReference type="NCBI Taxonomy" id="439312"/>
    <lineage>
        <taxon>Eukaryota</taxon>
        <taxon>Fungi</taxon>
        <taxon>Fungi incertae sedis</taxon>
        <taxon>Mucoromycota</taxon>
        <taxon>Mucoromycotina</taxon>
        <taxon>Mucoromycetes</taxon>
        <taxon>Mucorales</taxon>
        <taxon>Mucorineae</taxon>
        <taxon>Mucoraceae</taxon>
        <taxon>Mucor</taxon>
    </lineage>
</organism>
<dbReference type="InterPro" id="IPR013320">
    <property type="entry name" value="ConA-like_dom_sf"/>
</dbReference>
<proteinExistence type="predicted"/>
<dbReference type="SMART" id="SM00449">
    <property type="entry name" value="SPRY"/>
    <property type="match status" value="1"/>
</dbReference>
<dbReference type="InterPro" id="IPR043136">
    <property type="entry name" value="B30.2/SPRY_sf"/>
</dbReference>
<keyword evidence="3 6" id="KW-1133">Transmembrane helix</keyword>
<gene>
    <name evidence="8" type="ORF">MFLAVUS_010180</name>
</gene>
<protein>
    <recommendedName>
        <fullName evidence="7">B30.2/SPRY domain-containing protein</fullName>
    </recommendedName>
</protein>
<feature type="region of interest" description="Disordered" evidence="5">
    <location>
        <begin position="286"/>
        <end position="336"/>
    </location>
</feature>
<evidence type="ECO:0000256" key="6">
    <source>
        <dbReference type="SAM" id="Phobius"/>
    </source>
</evidence>
<dbReference type="SUPFAM" id="SSF49899">
    <property type="entry name" value="Concanavalin A-like lectins/glucanases"/>
    <property type="match status" value="1"/>
</dbReference>
<dbReference type="InterPro" id="IPR035780">
    <property type="entry name" value="SPRY_Ssh4-like"/>
</dbReference>
<evidence type="ECO:0000259" key="7">
    <source>
        <dbReference type="PROSITE" id="PS50188"/>
    </source>
</evidence>
<name>A0ABP9ZC01_9FUNG</name>
<evidence type="ECO:0000313" key="8">
    <source>
        <dbReference type="EMBL" id="GAA5816650.1"/>
    </source>
</evidence>